<dbReference type="OrthoDB" id="3265338at2"/>
<dbReference type="SUPFAM" id="SSF51679">
    <property type="entry name" value="Bacterial luciferase-like"/>
    <property type="match status" value="1"/>
</dbReference>
<name>A0A7J5BBL8_9MICO</name>
<dbReference type="AlphaFoldDB" id="A0A7J5BBL8"/>
<evidence type="ECO:0000313" key="8">
    <source>
        <dbReference type="EMBL" id="KAB1643543.1"/>
    </source>
</evidence>
<dbReference type="EMBL" id="WBKB01000003">
    <property type="protein sequence ID" value="KAB1643543.1"/>
    <property type="molecule type" value="Genomic_DNA"/>
</dbReference>
<dbReference type="EC" id="1.14.-.-" evidence="8"/>
<feature type="binding site" evidence="6">
    <location>
        <position position="148"/>
    </location>
    <ligand>
        <name>FMN</name>
        <dbReference type="ChEBI" id="CHEBI:58210"/>
    </ligand>
</feature>
<dbReference type="RefSeq" id="WP_158051958.1">
    <property type="nucleotide sequence ID" value="NZ_WBKB01000003.1"/>
</dbReference>
<evidence type="ECO:0000256" key="2">
    <source>
        <dbReference type="ARBA" id="ARBA00022643"/>
    </source>
</evidence>
<dbReference type="GO" id="GO:0004497">
    <property type="term" value="F:monooxygenase activity"/>
    <property type="evidence" value="ECO:0007669"/>
    <property type="project" value="UniProtKB-KW"/>
</dbReference>
<keyword evidence="3 8" id="KW-0560">Oxidoreductase</keyword>
<dbReference type="InterPro" id="IPR016215">
    <property type="entry name" value="NTA_MOA"/>
</dbReference>
<feature type="binding site" evidence="6">
    <location>
        <position position="223"/>
    </location>
    <ligand>
        <name>FMN</name>
        <dbReference type="ChEBI" id="CHEBI:58210"/>
    </ligand>
</feature>
<evidence type="ECO:0000313" key="9">
    <source>
        <dbReference type="Proteomes" id="UP000433493"/>
    </source>
</evidence>
<feature type="binding site" evidence="6">
    <location>
        <position position="98"/>
    </location>
    <ligand>
        <name>FMN</name>
        <dbReference type="ChEBI" id="CHEBI:58210"/>
    </ligand>
</feature>
<dbReference type="Pfam" id="PF00296">
    <property type="entry name" value="Bac_luciferase"/>
    <property type="match status" value="1"/>
</dbReference>
<feature type="domain" description="Luciferase-like" evidence="7">
    <location>
        <begin position="44"/>
        <end position="393"/>
    </location>
</feature>
<comment type="caution">
    <text evidence="8">The sequence shown here is derived from an EMBL/GenBank/DDBJ whole genome shotgun (WGS) entry which is preliminary data.</text>
</comment>
<dbReference type="PANTHER" id="PTHR30011:SF16">
    <property type="entry name" value="C2H2 FINGER DOMAIN TRANSCRIPTION FACTOR (EUROFUNG)-RELATED"/>
    <property type="match status" value="1"/>
</dbReference>
<evidence type="ECO:0000256" key="5">
    <source>
        <dbReference type="ARBA" id="ARBA00033748"/>
    </source>
</evidence>
<dbReference type="InterPro" id="IPR051260">
    <property type="entry name" value="Diverse_substr_monoxygenases"/>
</dbReference>
<dbReference type="InterPro" id="IPR036661">
    <property type="entry name" value="Luciferase-like_sf"/>
</dbReference>
<proteinExistence type="inferred from homology"/>
<evidence type="ECO:0000256" key="4">
    <source>
        <dbReference type="ARBA" id="ARBA00023033"/>
    </source>
</evidence>
<dbReference type="Proteomes" id="UP000433493">
    <property type="component" value="Unassembled WGS sequence"/>
</dbReference>
<keyword evidence="4 8" id="KW-0503">Monooxygenase</keyword>
<keyword evidence="2 6" id="KW-0288">FMN</keyword>
<dbReference type="InterPro" id="IPR011251">
    <property type="entry name" value="Luciferase-like_dom"/>
</dbReference>
<dbReference type="GO" id="GO:0016705">
    <property type="term" value="F:oxidoreductase activity, acting on paired donors, with incorporation or reduction of molecular oxygen"/>
    <property type="evidence" value="ECO:0007669"/>
    <property type="project" value="InterPro"/>
</dbReference>
<feature type="binding site" evidence="6">
    <location>
        <position position="152"/>
    </location>
    <ligand>
        <name>FMN</name>
        <dbReference type="ChEBI" id="CHEBI:58210"/>
    </ligand>
</feature>
<accession>A0A7J5BBL8</accession>
<evidence type="ECO:0000256" key="6">
    <source>
        <dbReference type="PIRSR" id="PIRSR000337-1"/>
    </source>
</evidence>
<keyword evidence="1 6" id="KW-0285">Flavoprotein</keyword>
<dbReference type="PIRSF" id="PIRSF000337">
    <property type="entry name" value="NTA_MOA"/>
    <property type="match status" value="1"/>
</dbReference>
<sequence length="447" mass="49371">MEDKSRTLHLGVMPTGSGAIGDERAWLNPAEPADASVNASWYQEVSAIAEAGLFDFVFLSDSVFANLAGAPHSITRMEPLALLSYLAAGTRNIGLVGTVSTTYQHPYNLARSMMTLDHISGGRAGWHVVTSVGEQAARNFGMPEQQAHETRYARAAESVQVVQALWRSFDEDAFPRDRSTGQFLDPHAVHKVAHHGEFFDVEGPLNIGRSLQGEPVIFQAGYSAPGVRLGAETADVIFSLPIDTQAALAHRARVTEAARSHRPKHLSDPLFMAGIVAITGATETEAQDRYEEFLRLHDRDRELIARVLRAVERDAGKDPVTSPQLTELVTAEDVKRAHKNEGSWLSTDLQHSLEVGHRFNEAIERIAERYRLILVGTPEQLADTFEEWFRSGAADGFILQVSDRKLFRDFVELVVPELQRRGLFRESYPERATLRGLLGISSATPAD</sequence>
<gene>
    <name evidence="8" type="ORF">F8O05_06565</name>
</gene>
<organism evidence="8 9">
    <name type="scientific">Gulosibacter chungangensis</name>
    <dbReference type="NCBI Taxonomy" id="979746"/>
    <lineage>
        <taxon>Bacteria</taxon>
        <taxon>Bacillati</taxon>
        <taxon>Actinomycetota</taxon>
        <taxon>Actinomycetes</taxon>
        <taxon>Micrococcales</taxon>
        <taxon>Microbacteriaceae</taxon>
        <taxon>Gulosibacter</taxon>
    </lineage>
</organism>
<keyword evidence="9" id="KW-1185">Reference proteome</keyword>
<evidence type="ECO:0000256" key="3">
    <source>
        <dbReference type="ARBA" id="ARBA00023002"/>
    </source>
</evidence>
<evidence type="ECO:0000256" key="1">
    <source>
        <dbReference type="ARBA" id="ARBA00022630"/>
    </source>
</evidence>
<evidence type="ECO:0000259" key="7">
    <source>
        <dbReference type="Pfam" id="PF00296"/>
    </source>
</evidence>
<feature type="binding site" evidence="6">
    <location>
        <position position="61"/>
    </location>
    <ligand>
        <name>FMN</name>
        <dbReference type="ChEBI" id="CHEBI:58210"/>
    </ligand>
</feature>
<comment type="similarity">
    <text evidence="5">Belongs to the NtaA/SnaA/DszA monooxygenase family.</text>
</comment>
<dbReference type="CDD" id="cd01095">
    <property type="entry name" value="Nitrilotriacetate_monoxgenase"/>
    <property type="match status" value="1"/>
</dbReference>
<reference evidence="8 9" key="1">
    <citation type="submission" date="2019-09" db="EMBL/GenBank/DDBJ databases">
        <title>Phylogeny of genus Pseudoclavibacter and closely related genus.</title>
        <authorList>
            <person name="Li Y."/>
        </authorList>
    </citation>
    <scope>NUCLEOTIDE SEQUENCE [LARGE SCALE GENOMIC DNA]</scope>
    <source>
        <strain evidence="8 9">KCTC 13959</strain>
    </source>
</reference>
<protein>
    <submittedName>
        <fullName evidence="8">NtaA/DmoA family FMN-dependent monooxygenase</fullName>
        <ecNumber evidence="8">1.14.-.-</ecNumber>
    </submittedName>
</protein>
<dbReference type="Gene3D" id="3.20.20.30">
    <property type="entry name" value="Luciferase-like domain"/>
    <property type="match status" value="1"/>
</dbReference>
<dbReference type="NCBIfam" id="TIGR03860">
    <property type="entry name" value="FMN_nitrolo"/>
    <property type="match status" value="1"/>
</dbReference>
<dbReference type="PANTHER" id="PTHR30011">
    <property type="entry name" value="ALKANESULFONATE MONOOXYGENASE-RELATED"/>
    <property type="match status" value="1"/>
</dbReference>